<proteinExistence type="predicted"/>
<evidence type="ECO:0000313" key="3">
    <source>
        <dbReference type="Proteomes" id="UP000709466"/>
    </source>
</evidence>
<keyword evidence="3" id="KW-1185">Reference proteome</keyword>
<accession>A0ABX0W1E8</accession>
<feature type="signal peptide" evidence="1">
    <location>
        <begin position="1"/>
        <end position="23"/>
    </location>
</feature>
<evidence type="ECO:0008006" key="4">
    <source>
        <dbReference type="Google" id="ProtNLM"/>
    </source>
</evidence>
<evidence type="ECO:0000256" key="1">
    <source>
        <dbReference type="SAM" id="SignalP"/>
    </source>
</evidence>
<feature type="chain" id="PRO_5046403529" description="Invasion associated locus B (IalB) protein" evidence="1">
    <location>
        <begin position="24"/>
        <end position="176"/>
    </location>
</feature>
<comment type="caution">
    <text evidence="2">The sequence shown here is derived from an EMBL/GenBank/DDBJ whole genome shotgun (WGS) entry which is preliminary data.</text>
</comment>
<dbReference type="EMBL" id="JAATOP010000008">
    <property type="protein sequence ID" value="NIY73247.1"/>
    <property type="molecule type" value="Genomic_DNA"/>
</dbReference>
<sequence>MISGMMRAACVALALGAGTSAFAQSSEPQRVAANTDWSVFEVATPHDCWAVSAPKETVNSRDGEVVEARRGDILLYVFYRPEANVRGQVAFNGGYPFATDSTVELDVGGTKFELFVDGEFAWPTNAEADAQIVNALKAGASATVVGRSGRGTVTTDTFSLLGFTASVEEAARRCGG</sequence>
<evidence type="ECO:0000313" key="2">
    <source>
        <dbReference type="EMBL" id="NIY73247.1"/>
    </source>
</evidence>
<gene>
    <name evidence="2" type="ORF">HCZ30_12505</name>
</gene>
<reference evidence="2 3" key="1">
    <citation type="submission" date="2020-03" db="EMBL/GenBank/DDBJ databases">
        <title>Bacterial isolates of synthetic phycosphere.</title>
        <authorList>
            <person name="Fu H."/>
            <person name="Moran M.A."/>
        </authorList>
    </citation>
    <scope>NUCLEOTIDE SEQUENCE [LARGE SCALE GENOMIC DNA]</scope>
    <source>
        <strain evidence="2 3">HF1</strain>
    </source>
</reference>
<name>A0ABX0W1E8_9RHOB</name>
<organism evidence="2 3">
    <name type="scientific">Marivivens donghaensis</name>
    <dbReference type="NCBI Taxonomy" id="1699413"/>
    <lineage>
        <taxon>Bacteria</taxon>
        <taxon>Pseudomonadati</taxon>
        <taxon>Pseudomonadota</taxon>
        <taxon>Alphaproteobacteria</taxon>
        <taxon>Rhodobacterales</taxon>
        <taxon>Paracoccaceae</taxon>
        <taxon>Marivivens group</taxon>
        <taxon>Marivivens</taxon>
    </lineage>
</organism>
<dbReference type="RefSeq" id="WP_167638633.1">
    <property type="nucleotide sequence ID" value="NZ_JAATOP010000008.1"/>
</dbReference>
<dbReference type="Proteomes" id="UP000709466">
    <property type="component" value="Unassembled WGS sequence"/>
</dbReference>
<protein>
    <recommendedName>
        <fullName evidence="4">Invasion associated locus B (IalB) protein</fullName>
    </recommendedName>
</protein>
<keyword evidence="1" id="KW-0732">Signal</keyword>